<comment type="caution">
    <text evidence="1">The sequence shown here is derived from an EMBL/GenBank/DDBJ whole genome shotgun (WGS) entry which is preliminary data.</text>
</comment>
<dbReference type="AlphaFoldDB" id="A0A9W5NZZ3"/>
<evidence type="ECO:0000313" key="1">
    <source>
        <dbReference type="EMBL" id="EJR67254.1"/>
    </source>
</evidence>
<gene>
    <name evidence="1" type="ORF">IK5_05318</name>
</gene>
<dbReference type="EMBL" id="AHFG01000070">
    <property type="protein sequence ID" value="EJR67254.1"/>
    <property type="molecule type" value="Genomic_DNA"/>
</dbReference>
<name>A0A9W5NZZ3_BACCE</name>
<protein>
    <recommendedName>
        <fullName evidence="3">AntA/AntB antirepressor domain-containing protein</fullName>
    </recommendedName>
</protein>
<dbReference type="RefSeq" id="WP_000040100.1">
    <property type="nucleotide sequence ID" value="NZ_JH791883.1"/>
</dbReference>
<dbReference type="Proteomes" id="UP000006967">
    <property type="component" value="Unassembled WGS sequence"/>
</dbReference>
<reference evidence="1 2" key="1">
    <citation type="submission" date="2012-04" db="EMBL/GenBank/DDBJ databases">
        <title>The Genome Sequence of Bacillus cereus VD154.</title>
        <authorList>
            <consortium name="The Broad Institute Genome Sequencing Platform"/>
            <consortium name="The Broad Institute Genome Sequencing Center for Infectious Disease"/>
            <person name="Feldgarden M."/>
            <person name="Van der Auwera G.A."/>
            <person name="Mahillon J."/>
            <person name="Duprez V."/>
            <person name="Timmery S."/>
            <person name="Mattelet C."/>
            <person name="Dierick K."/>
            <person name="Sun M."/>
            <person name="Yu Z."/>
            <person name="Zhu L."/>
            <person name="Hu X."/>
            <person name="Shank E.B."/>
            <person name="Swiecicka I."/>
            <person name="Hansen B.M."/>
            <person name="Andrup L."/>
            <person name="Young S.K."/>
            <person name="Zeng Q."/>
            <person name="Gargeya S."/>
            <person name="Fitzgerald M."/>
            <person name="Haas B."/>
            <person name="Abouelleil A."/>
            <person name="Alvarado L."/>
            <person name="Arachchi H.M."/>
            <person name="Berlin A."/>
            <person name="Chapman S.B."/>
            <person name="Goldberg J."/>
            <person name="Griggs A."/>
            <person name="Gujja S."/>
            <person name="Hansen M."/>
            <person name="Howarth C."/>
            <person name="Imamovic A."/>
            <person name="Larimer J."/>
            <person name="McCowen C."/>
            <person name="Montmayeur A."/>
            <person name="Murphy C."/>
            <person name="Neiman D."/>
            <person name="Pearson M."/>
            <person name="Priest M."/>
            <person name="Roberts A."/>
            <person name="Saif S."/>
            <person name="Shea T."/>
            <person name="Sisk P."/>
            <person name="Sykes S."/>
            <person name="Wortman J."/>
            <person name="Nusbaum C."/>
            <person name="Birren B."/>
        </authorList>
    </citation>
    <scope>NUCLEOTIDE SEQUENCE [LARGE SCALE GENOMIC DNA]</scope>
    <source>
        <strain evidence="1 2">VD154</strain>
    </source>
</reference>
<sequence length="57" mass="6614">MSKLIVENKPPLKLFENGIVRIMATDTGEKVVNRRDLHKGLHVRKDSSSWVKDRIEK</sequence>
<proteinExistence type="predicted"/>
<evidence type="ECO:0000313" key="2">
    <source>
        <dbReference type="Proteomes" id="UP000006967"/>
    </source>
</evidence>
<accession>A0A9W5NZZ3</accession>
<organism evidence="1 2">
    <name type="scientific">Bacillus cereus VD154</name>
    <dbReference type="NCBI Taxonomy" id="1053238"/>
    <lineage>
        <taxon>Bacteria</taxon>
        <taxon>Bacillati</taxon>
        <taxon>Bacillota</taxon>
        <taxon>Bacilli</taxon>
        <taxon>Bacillales</taxon>
        <taxon>Bacillaceae</taxon>
        <taxon>Bacillus</taxon>
        <taxon>Bacillus cereus group</taxon>
    </lineage>
</organism>
<evidence type="ECO:0008006" key="3">
    <source>
        <dbReference type="Google" id="ProtNLM"/>
    </source>
</evidence>